<dbReference type="PANTHER" id="PTHR11384:SF59">
    <property type="entry name" value="LYSOSOMAL COBALAMIN TRANSPORTER ABCD4"/>
    <property type="match status" value="1"/>
</dbReference>
<keyword evidence="3" id="KW-1003">Cell membrane</keyword>
<dbReference type="SUPFAM" id="SSF90123">
    <property type="entry name" value="ABC transporter transmembrane region"/>
    <property type="match status" value="1"/>
</dbReference>
<keyword evidence="6 12" id="KW-0067">ATP-binding</keyword>
<dbReference type="InterPro" id="IPR017871">
    <property type="entry name" value="ABC_transporter-like_CS"/>
</dbReference>
<evidence type="ECO:0000256" key="3">
    <source>
        <dbReference type="ARBA" id="ARBA00022475"/>
    </source>
</evidence>
<dbReference type="InterPro" id="IPR003439">
    <property type="entry name" value="ABC_transporter-like_ATP-bd"/>
</dbReference>
<dbReference type="PANTHER" id="PTHR11384">
    <property type="entry name" value="ATP-BINDING CASSETTE, SUB-FAMILY D MEMBER"/>
    <property type="match status" value="1"/>
</dbReference>
<comment type="caution">
    <text evidence="12">The sequence shown here is derived from an EMBL/GenBank/DDBJ whole genome shotgun (WGS) entry which is preliminary data.</text>
</comment>
<feature type="domain" description="ABC transporter" evidence="10">
    <location>
        <begin position="365"/>
        <end position="571"/>
    </location>
</feature>
<dbReference type="GO" id="GO:0005524">
    <property type="term" value="F:ATP binding"/>
    <property type="evidence" value="ECO:0007669"/>
    <property type="project" value="UniProtKB-KW"/>
</dbReference>
<dbReference type="PROSITE" id="PS50929">
    <property type="entry name" value="ABC_TM1F"/>
    <property type="match status" value="1"/>
</dbReference>
<evidence type="ECO:0000256" key="6">
    <source>
        <dbReference type="ARBA" id="ARBA00022840"/>
    </source>
</evidence>
<evidence type="ECO:0000313" key="13">
    <source>
        <dbReference type="Proteomes" id="UP000574067"/>
    </source>
</evidence>
<keyword evidence="8 9" id="KW-0472">Membrane</keyword>
<evidence type="ECO:0000256" key="8">
    <source>
        <dbReference type="ARBA" id="ARBA00023136"/>
    </source>
</evidence>
<comment type="subcellular location">
    <subcellularLocation>
        <location evidence="1">Cell membrane</location>
        <topology evidence="1">Multi-pass membrane protein</topology>
    </subcellularLocation>
</comment>
<dbReference type="InterPro" id="IPR027417">
    <property type="entry name" value="P-loop_NTPase"/>
</dbReference>
<keyword evidence="4 9" id="KW-0812">Transmembrane</keyword>
<feature type="domain" description="ABC transmembrane type-1" evidence="11">
    <location>
        <begin position="40"/>
        <end position="324"/>
    </location>
</feature>
<dbReference type="Pfam" id="PF06472">
    <property type="entry name" value="ABC_membrane_2"/>
    <property type="match status" value="1"/>
</dbReference>
<dbReference type="CDD" id="cd03223">
    <property type="entry name" value="ABCD_peroxisomal_ALDP"/>
    <property type="match status" value="1"/>
</dbReference>
<evidence type="ECO:0000256" key="7">
    <source>
        <dbReference type="ARBA" id="ARBA00022989"/>
    </source>
</evidence>
<feature type="transmembrane region" description="Helical" evidence="9">
    <location>
        <begin position="153"/>
        <end position="174"/>
    </location>
</feature>
<keyword evidence="13" id="KW-1185">Reference proteome</keyword>
<gene>
    <name evidence="12" type="ORF">HHL10_12940</name>
</gene>
<sequence length="577" mass="65048">MTTTTERQPGFNARLLHRFKDIAAPYWTSDERWRAAGLLAVLVALLLAQTGFAVVFNQETGEFTSALAARDADRFWAAIRRFMLALTFAVPVYALYYFVRDTLGLRWRRWMTFHFLGHYLDHRAYYKLNAMPGLDNPDQRIAEDINSLTQQSLYFSMIVLGSVIQLVAFAGVLWSISRLLVVVLIGYAIVATLFTATVFGKRLIPLNFLQLQREADFRFNLVRVRENAEPIAFYDGEPREMTALQRVFDVAYRNYRRVLRWQLKLNLFQYAHSFLTLALPSVVVAKDVLDGTLEVGAAVQAAGAFAAILSALTVVVEHFEGLSRFGAGIERLHGFSQVLAQQAGRDEHEREEGSDHVRLVRGTTLAVESLSVLTPQREQVLISNLSFQVPPREGLLIVGPSGSGKSSLLRVMAGLWSTGHGRVMRPSGADMLFLPQRPYLPPGDLRTQLLYPQTDRQISDEELLQWLQRVNLPTLADRVGGLDAERDWGKLLSVGEQQRLSFARLLVAKPRYALLDESTSALDAGNEELLYAQLAELSVTPVSISHRPALQKYHHHVLELQGEGHWKLVPAHGYRWE</sequence>
<dbReference type="InterPro" id="IPR036640">
    <property type="entry name" value="ABC1_TM_sf"/>
</dbReference>
<dbReference type="Proteomes" id="UP000574067">
    <property type="component" value="Unassembled WGS sequence"/>
</dbReference>
<evidence type="ECO:0000256" key="9">
    <source>
        <dbReference type="SAM" id="Phobius"/>
    </source>
</evidence>
<dbReference type="InterPro" id="IPR050835">
    <property type="entry name" value="ABC_transporter_sub-D"/>
</dbReference>
<dbReference type="SMART" id="SM00382">
    <property type="entry name" value="AAA"/>
    <property type="match status" value="1"/>
</dbReference>
<organism evidence="12 13">
    <name type="scientific">Azohydromonas caseinilytica</name>
    <dbReference type="NCBI Taxonomy" id="2728836"/>
    <lineage>
        <taxon>Bacteria</taxon>
        <taxon>Pseudomonadati</taxon>
        <taxon>Pseudomonadota</taxon>
        <taxon>Betaproteobacteria</taxon>
        <taxon>Burkholderiales</taxon>
        <taxon>Sphaerotilaceae</taxon>
        <taxon>Azohydromonas</taxon>
    </lineage>
</organism>
<feature type="transmembrane region" description="Helical" evidence="9">
    <location>
        <begin position="267"/>
        <end position="285"/>
    </location>
</feature>
<keyword evidence="5" id="KW-0547">Nucleotide-binding</keyword>
<evidence type="ECO:0000259" key="11">
    <source>
        <dbReference type="PROSITE" id="PS50929"/>
    </source>
</evidence>
<dbReference type="GO" id="GO:0140359">
    <property type="term" value="F:ABC-type transporter activity"/>
    <property type="evidence" value="ECO:0007669"/>
    <property type="project" value="InterPro"/>
</dbReference>
<feature type="transmembrane region" description="Helical" evidence="9">
    <location>
        <begin position="75"/>
        <end position="99"/>
    </location>
</feature>
<dbReference type="PROSITE" id="PS00211">
    <property type="entry name" value="ABC_TRANSPORTER_1"/>
    <property type="match status" value="1"/>
</dbReference>
<dbReference type="InterPro" id="IPR003593">
    <property type="entry name" value="AAA+_ATPase"/>
</dbReference>
<evidence type="ECO:0000256" key="2">
    <source>
        <dbReference type="ARBA" id="ARBA00022448"/>
    </source>
</evidence>
<evidence type="ECO:0000313" key="12">
    <source>
        <dbReference type="EMBL" id="NML15879.1"/>
    </source>
</evidence>
<dbReference type="Gene3D" id="1.20.1560.10">
    <property type="entry name" value="ABC transporter type 1, transmembrane domain"/>
    <property type="match status" value="1"/>
</dbReference>
<dbReference type="GO" id="GO:0016887">
    <property type="term" value="F:ATP hydrolysis activity"/>
    <property type="evidence" value="ECO:0007669"/>
    <property type="project" value="InterPro"/>
</dbReference>
<dbReference type="PROSITE" id="PS50893">
    <property type="entry name" value="ABC_TRANSPORTER_2"/>
    <property type="match status" value="1"/>
</dbReference>
<feature type="transmembrane region" description="Helical" evidence="9">
    <location>
        <begin position="35"/>
        <end position="55"/>
    </location>
</feature>
<proteinExistence type="predicted"/>
<accession>A0A848FBR6</accession>
<dbReference type="RefSeq" id="WP_169160774.1">
    <property type="nucleotide sequence ID" value="NZ_JABBFW010000007.1"/>
</dbReference>
<feature type="transmembrane region" description="Helical" evidence="9">
    <location>
        <begin position="297"/>
        <end position="316"/>
    </location>
</feature>
<protein>
    <submittedName>
        <fullName evidence="12">ABC transporter ATP-binding protein/permease</fullName>
    </submittedName>
</protein>
<evidence type="ECO:0000259" key="10">
    <source>
        <dbReference type="PROSITE" id="PS50893"/>
    </source>
</evidence>
<dbReference type="EMBL" id="JABBFW010000007">
    <property type="protein sequence ID" value="NML15879.1"/>
    <property type="molecule type" value="Genomic_DNA"/>
</dbReference>
<dbReference type="AlphaFoldDB" id="A0A848FBR6"/>
<dbReference type="GO" id="GO:0005886">
    <property type="term" value="C:plasma membrane"/>
    <property type="evidence" value="ECO:0007669"/>
    <property type="project" value="UniProtKB-SubCell"/>
</dbReference>
<evidence type="ECO:0000256" key="5">
    <source>
        <dbReference type="ARBA" id="ARBA00022741"/>
    </source>
</evidence>
<keyword evidence="7 9" id="KW-1133">Transmembrane helix</keyword>
<evidence type="ECO:0000256" key="1">
    <source>
        <dbReference type="ARBA" id="ARBA00004651"/>
    </source>
</evidence>
<name>A0A848FBR6_9BURK</name>
<dbReference type="Pfam" id="PF00005">
    <property type="entry name" value="ABC_tran"/>
    <property type="match status" value="1"/>
</dbReference>
<evidence type="ECO:0000256" key="4">
    <source>
        <dbReference type="ARBA" id="ARBA00022692"/>
    </source>
</evidence>
<reference evidence="12 13" key="1">
    <citation type="submission" date="2020-04" db="EMBL/GenBank/DDBJ databases">
        <title>Azohydromonas sp. isolated from soil.</title>
        <authorList>
            <person name="Dahal R.H."/>
        </authorList>
    </citation>
    <scope>NUCLEOTIDE SEQUENCE [LARGE SCALE GENOMIC DNA]</scope>
    <source>
        <strain evidence="12 13">G-1-1-14</strain>
    </source>
</reference>
<keyword evidence="2" id="KW-0813">Transport</keyword>
<dbReference type="Gene3D" id="3.40.50.300">
    <property type="entry name" value="P-loop containing nucleotide triphosphate hydrolases"/>
    <property type="match status" value="1"/>
</dbReference>
<dbReference type="InterPro" id="IPR011527">
    <property type="entry name" value="ABC1_TM_dom"/>
</dbReference>
<dbReference type="SUPFAM" id="SSF52540">
    <property type="entry name" value="P-loop containing nucleoside triphosphate hydrolases"/>
    <property type="match status" value="1"/>
</dbReference>
<feature type="transmembrane region" description="Helical" evidence="9">
    <location>
        <begin position="180"/>
        <end position="200"/>
    </location>
</feature>